<feature type="transmembrane region" description="Helical" evidence="8">
    <location>
        <begin position="463"/>
        <end position="485"/>
    </location>
</feature>
<keyword evidence="7" id="KW-0694">RNA-binding</keyword>
<evidence type="ECO:0000256" key="2">
    <source>
        <dbReference type="ARBA" id="ARBA00008974"/>
    </source>
</evidence>
<feature type="transmembrane region" description="Helical" evidence="8">
    <location>
        <begin position="371"/>
        <end position="390"/>
    </location>
</feature>
<comment type="caution">
    <text evidence="9">The sequence shown here is derived from an EMBL/GenBank/DDBJ whole genome shotgun (WGS) entry which is preliminary data.</text>
</comment>
<comment type="subcellular location">
    <subcellularLocation>
        <location evidence="1">Membrane</location>
        <topology evidence="1">Multi-pass membrane protein</topology>
    </subcellularLocation>
</comment>
<gene>
    <name evidence="9" type="ORF">C7M61_003801</name>
</gene>
<dbReference type="Gene3D" id="3.30.1370.10">
    <property type="entry name" value="K Homology domain, type 1"/>
    <property type="match status" value="2"/>
</dbReference>
<feature type="transmembrane region" description="Helical" evidence="8">
    <location>
        <begin position="396"/>
        <end position="416"/>
    </location>
</feature>
<feature type="transmembrane region" description="Helical" evidence="8">
    <location>
        <begin position="174"/>
        <end position="194"/>
    </location>
</feature>
<evidence type="ECO:0000313" key="10">
    <source>
        <dbReference type="Proteomes" id="UP000241107"/>
    </source>
</evidence>
<reference evidence="9 10" key="1">
    <citation type="submission" date="2018-03" db="EMBL/GenBank/DDBJ databases">
        <title>Candida pseudohaemulonii genome assembly and annotation.</title>
        <authorList>
            <person name="Munoz J.F."/>
            <person name="Gade L.G."/>
            <person name="Chow N.A."/>
            <person name="Litvintseva A.P."/>
            <person name="Loparev V.N."/>
            <person name="Cuomo C.A."/>
        </authorList>
    </citation>
    <scope>NUCLEOTIDE SEQUENCE [LARGE SCALE GENOMIC DNA]</scope>
    <source>
        <strain evidence="9 10">B12108</strain>
    </source>
</reference>
<dbReference type="InterPro" id="IPR026030">
    <property type="entry name" value="Pur-cyt_permease_Fcy2/21/22"/>
</dbReference>
<dbReference type="GeneID" id="36567189"/>
<dbReference type="AlphaFoldDB" id="A0A2P7YLT8"/>
<keyword evidence="4 8" id="KW-0812">Transmembrane</keyword>
<dbReference type="GO" id="GO:0000329">
    <property type="term" value="C:fungal-type vacuole membrane"/>
    <property type="evidence" value="ECO:0007669"/>
    <property type="project" value="TreeGrafter"/>
</dbReference>
<feature type="transmembrane region" description="Helical" evidence="8">
    <location>
        <begin position="135"/>
        <end position="154"/>
    </location>
</feature>
<dbReference type="EMBL" id="PYFQ01000010">
    <property type="protein sequence ID" value="PSK36936.1"/>
    <property type="molecule type" value="Genomic_DNA"/>
</dbReference>
<dbReference type="VEuPathDB" id="FungiDB:C7M61_003801"/>
<keyword evidence="5 8" id="KW-1133">Transmembrane helix</keyword>
<dbReference type="SUPFAM" id="SSF54791">
    <property type="entry name" value="Eukaryotic type KH-domain (KH-domain type I)"/>
    <property type="match status" value="1"/>
</dbReference>
<dbReference type="Proteomes" id="UP000241107">
    <property type="component" value="Unassembled WGS sequence"/>
</dbReference>
<keyword evidence="6 8" id="KW-0472">Membrane</keyword>
<dbReference type="InterPro" id="IPR001248">
    <property type="entry name" value="Pur-cyt_permease"/>
</dbReference>
<feature type="transmembrane region" description="Helical" evidence="8">
    <location>
        <begin position="95"/>
        <end position="114"/>
    </location>
</feature>
<dbReference type="Pfam" id="PF02133">
    <property type="entry name" value="Transp_cyt_pur"/>
    <property type="match status" value="1"/>
</dbReference>
<dbReference type="PROSITE" id="PS50084">
    <property type="entry name" value="KH_TYPE_1"/>
    <property type="match status" value="1"/>
</dbReference>
<keyword evidence="10" id="KW-1185">Reference proteome</keyword>
<dbReference type="RefSeq" id="XP_024712809.1">
    <property type="nucleotide sequence ID" value="XM_024859135.1"/>
</dbReference>
<dbReference type="PANTHER" id="PTHR31806">
    <property type="entry name" value="PURINE-CYTOSINE PERMEASE FCY2-RELATED"/>
    <property type="match status" value="1"/>
</dbReference>
<feature type="transmembrane region" description="Helical" evidence="8">
    <location>
        <begin position="243"/>
        <end position="266"/>
    </location>
</feature>
<comment type="similarity">
    <text evidence="2">Belongs to the purine-cytosine permease (2.A.39) family.</text>
</comment>
<feature type="transmembrane region" description="Helical" evidence="8">
    <location>
        <begin position="60"/>
        <end position="83"/>
    </location>
</feature>
<dbReference type="GO" id="GO:0022857">
    <property type="term" value="F:transmembrane transporter activity"/>
    <property type="evidence" value="ECO:0007669"/>
    <property type="project" value="InterPro"/>
</dbReference>
<evidence type="ECO:0000256" key="1">
    <source>
        <dbReference type="ARBA" id="ARBA00004141"/>
    </source>
</evidence>
<dbReference type="OrthoDB" id="5428495at2759"/>
<dbReference type="PANTHER" id="PTHR31806:SF17">
    <property type="entry name" value="VITAMIN B6 TRANSPORTER TPN1"/>
    <property type="match status" value="1"/>
</dbReference>
<evidence type="ECO:0000256" key="7">
    <source>
        <dbReference type="PROSITE-ProRule" id="PRU00117"/>
    </source>
</evidence>
<organism evidence="9 10">
    <name type="scientific">Candidozyma pseudohaemuli</name>
    <dbReference type="NCBI Taxonomy" id="418784"/>
    <lineage>
        <taxon>Eukaryota</taxon>
        <taxon>Fungi</taxon>
        <taxon>Dikarya</taxon>
        <taxon>Ascomycota</taxon>
        <taxon>Saccharomycotina</taxon>
        <taxon>Pichiomycetes</taxon>
        <taxon>Metschnikowiaceae</taxon>
        <taxon>Candidozyma</taxon>
    </lineage>
</organism>
<accession>A0A2P7YLT8</accession>
<evidence type="ECO:0000313" key="9">
    <source>
        <dbReference type="EMBL" id="PSK36936.1"/>
    </source>
</evidence>
<dbReference type="GO" id="GO:0005886">
    <property type="term" value="C:plasma membrane"/>
    <property type="evidence" value="ECO:0007669"/>
    <property type="project" value="TreeGrafter"/>
</dbReference>
<keyword evidence="3" id="KW-0813">Transport</keyword>
<evidence type="ECO:0000256" key="8">
    <source>
        <dbReference type="SAM" id="Phobius"/>
    </source>
</evidence>
<evidence type="ECO:0000256" key="4">
    <source>
        <dbReference type="ARBA" id="ARBA00022692"/>
    </source>
</evidence>
<evidence type="ECO:0000256" key="6">
    <source>
        <dbReference type="ARBA" id="ARBA00023136"/>
    </source>
</evidence>
<dbReference type="STRING" id="418784.A0A2P7YLT8"/>
<feature type="transmembrane region" description="Helical" evidence="8">
    <location>
        <begin position="332"/>
        <end position="350"/>
    </location>
</feature>
<dbReference type="Gene3D" id="1.10.4160.10">
    <property type="entry name" value="Hydantoin permease"/>
    <property type="match status" value="1"/>
</dbReference>
<dbReference type="InterPro" id="IPR036612">
    <property type="entry name" value="KH_dom_type_1_sf"/>
</dbReference>
<protein>
    <recommendedName>
        <fullName evidence="11">K Homology domain-containing protein</fullName>
    </recommendedName>
</protein>
<proteinExistence type="inferred from homology"/>
<evidence type="ECO:0000256" key="5">
    <source>
        <dbReference type="ARBA" id="ARBA00022989"/>
    </source>
</evidence>
<evidence type="ECO:0000256" key="3">
    <source>
        <dbReference type="ARBA" id="ARBA00022448"/>
    </source>
</evidence>
<dbReference type="GO" id="GO:0003723">
    <property type="term" value="F:RNA binding"/>
    <property type="evidence" value="ECO:0007669"/>
    <property type="project" value="UniProtKB-UniRule"/>
</dbReference>
<name>A0A2P7YLT8_9ASCO</name>
<evidence type="ECO:0008006" key="11">
    <source>
        <dbReference type="Google" id="ProtNLM"/>
    </source>
</evidence>
<feature type="transmembrane region" description="Helical" evidence="8">
    <location>
        <begin position="278"/>
        <end position="306"/>
    </location>
</feature>
<sequence>MAEEKVSFASEYDESTNKVNVVTSSRYLLWMYKLDNLGVEIRGIERVTPEEKVSIGKWRLFIQVIGLWLAACGGVTTMSSFFLPTLVYNLNLKNALVASLLGINLGNLVPAYSSTMGPQSGCRQMVTARFLFGQWFVKIVAIIVIIGMIGWSVINCVAGGQLLLAISDANLEVGIAVVMVVSWIIGVFGIRVLLKFQSILAIPTNVAILLFYIVVAKKIGHISDTNQAIDDLNISLQTSTGQWLSVFALAYSVTSTWGGGASDYYILFPDDTPSWQVFILTFLGIAVPSNFAAICSVIAGAIAYSYQPWSENYDNYGIGGIFALAFEPWHGFGKFVIVVLYISLICNNIMNTYSCALEFQLIDTRLTYVPRWIWTTVVAVIYLVLALAGKEHLNNILGNFLPMLGYWITIYITLLLEENLIFRGTKATRRLHHNEFDGTDEESISTLYNWANWNKPLYRSMGLAATLSFLCGVAGAVLGMNQVYYVGVLAKKVGDDGADLGIYLCTSRRTVIRPRGKTIKAIAKHDNVTIKIIRQLRLRWLLRNDVKNCAISYDKFAYFGLPTNYRAYYNDVDVVIRGKRSDCDTAKEEVLQKAEEGTTEVSVAEFEVEDTRRMFIIKETEPLQEKYPELIFYFPHYTDENTIYLKGPKLKVEEALEEIKQVNARIMEDTVVLEVNIPEKTLGLVSRDIPSDLKDDALVKFDEHGFTICGVPEKVKAVEAKILKAAPKYTTEVVELPNFIPGDSSHNTLIISMLWLEVLGSKFWGKGEVDFDDLRFEIRGEIEDVKAFQKFVLETFKKITPTTVTVIPGSFSRIEHYDLSNKLGDIALENNILYYIGEESAYLIDGSNATDEQIDGLDSRLREVMNCFQECSEILESMERSVLHLGRMQIFLFSMQGGTQETILDEYLKGRRGHLTFNCPTSDEITIEGPPDAVQGATDAINKMVNDIEENGGYRAHERKVLVPSKILTGLIGRNRQFWRRIKKQNCVHLMILDKGKGTRSQHLVEEDSKTSIVIKGIKLDVDNAAACILSRVEELQGKRSLE</sequence>